<keyword evidence="1" id="KW-0547">Nucleotide-binding</keyword>
<accession>A0A6G0VRE1</accession>
<dbReference type="EMBL" id="VUJU01013160">
    <property type="protein sequence ID" value="KAF0705707.1"/>
    <property type="molecule type" value="Genomic_DNA"/>
</dbReference>
<name>A0A6G0VRE1_APHCR</name>
<dbReference type="AlphaFoldDB" id="A0A6G0VRE1"/>
<sequence>MTINNSQGQSLSMAGIDLRDECFSHGQFYVACSRVSSASSLVILAPKGSTKNTVYEEVLR</sequence>
<dbReference type="OrthoDB" id="272985at2759"/>
<dbReference type="Proteomes" id="UP000478052">
    <property type="component" value="Unassembled WGS sequence"/>
</dbReference>
<proteinExistence type="predicted"/>
<keyword evidence="1" id="KW-0347">Helicase</keyword>
<keyword evidence="1" id="KW-0067">ATP-binding</keyword>
<evidence type="ECO:0000313" key="2">
    <source>
        <dbReference type="Proteomes" id="UP000478052"/>
    </source>
</evidence>
<keyword evidence="1" id="KW-0378">Hydrolase</keyword>
<protein>
    <submittedName>
        <fullName evidence="1">ATP-dependent DNA helicase PIF1-like</fullName>
    </submittedName>
</protein>
<dbReference type="InterPro" id="IPR027417">
    <property type="entry name" value="P-loop_NTPase"/>
</dbReference>
<dbReference type="GO" id="GO:0004386">
    <property type="term" value="F:helicase activity"/>
    <property type="evidence" value="ECO:0007669"/>
    <property type="project" value="UniProtKB-KW"/>
</dbReference>
<organism evidence="1 2">
    <name type="scientific">Aphis craccivora</name>
    <name type="common">Cowpea aphid</name>
    <dbReference type="NCBI Taxonomy" id="307492"/>
    <lineage>
        <taxon>Eukaryota</taxon>
        <taxon>Metazoa</taxon>
        <taxon>Ecdysozoa</taxon>
        <taxon>Arthropoda</taxon>
        <taxon>Hexapoda</taxon>
        <taxon>Insecta</taxon>
        <taxon>Pterygota</taxon>
        <taxon>Neoptera</taxon>
        <taxon>Paraneoptera</taxon>
        <taxon>Hemiptera</taxon>
        <taxon>Sternorrhyncha</taxon>
        <taxon>Aphidomorpha</taxon>
        <taxon>Aphidoidea</taxon>
        <taxon>Aphididae</taxon>
        <taxon>Aphidini</taxon>
        <taxon>Aphis</taxon>
        <taxon>Aphis</taxon>
    </lineage>
</organism>
<comment type="caution">
    <text evidence="1">The sequence shown here is derived from an EMBL/GenBank/DDBJ whole genome shotgun (WGS) entry which is preliminary data.</text>
</comment>
<keyword evidence="2" id="KW-1185">Reference proteome</keyword>
<dbReference type="SUPFAM" id="SSF52540">
    <property type="entry name" value="P-loop containing nucleoside triphosphate hydrolases"/>
    <property type="match status" value="1"/>
</dbReference>
<reference evidence="1 2" key="1">
    <citation type="submission" date="2019-08" db="EMBL/GenBank/DDBJ databases">
        <title>Whole genome of Aphis craccivora.</title>
        <authorList>
            <person name="Voronova N.V."/>
            <person name="Shulinski R.S."/>
            <person name="Bandarenka Y.V."/>
            <person name="Zhorov D.G."/>
            <person name="Warner D."/>
        </authorList>
    </citation>
    <scope>NUCLEOTIDE SEQUENCE [LARGE SCALE GENOMIC DNA]</scope>
    <source>
        <strain evidence="1">180601</strain>
        <tissue evidence="1">Whole Body</tissue>
    </source>
</reference>
<evidence type="ECO:0000313" key="1">
    <source>
        <dbReference type="EMBL" id="KAF0705707.1"/>
    </source>
</evidence>
<gene>
    <name evidence="1" type="ORF">FWK35_00036568</name>
</gene>